<dbReference type="InterPro" id="IPR001128">
    <property type="entry name" value="Cyt_P450"/>
</dbReference>
<dbReference type="PANTHER" id="PTHR46206">
    <property type="entry name" value="CYTOCHROME P450"/>
    <property type="match status" value="1"/>
</dbReference>
<keyword evidence="7 9" id="KW-0408">Iron</keyword>
<dbReference type="Proteomes" id="UP000756921">
    <property type="component" value="Unassembled WGS sequence"/>
</dbReference>
<evidence type="ECO:0000256" key="7">
    <source>
        <dbReference type="ARBA" id="ARBA00023004"/>
    </source>
</evidence>
<dbReference type="PANTHER" id="PTHR46206:SF1">
    <property type="entry name" value="P450, PUTATIVE (EUROFUNG)-RELATED"/>
    <property type="match status" value="1"/>
</dbReference>
<evidence type="ECO:0000256" key="1">
    <source>
        <dbReference type="ARBA" id="ARBA00001971"/>
    </source>
</evidence>
<evidence type="ECO:0000313" key="12">
    <source>
        <dbReference type="Proteomes" id="UP000756921"/>
    </source>
</evidence>
<keyword evidence="10" id="KW-0732">Signal</keyword>
<dbReference type="GO" id="GO:0005506">
    <property type="term" value="F:iron ion binding"/>
    <property type="evidence" value="ECO:0007669"/>
    <property type="project" value="InterPro"/>
</dbReference>
<dbReference type="SUPFAM" id="SSF48264">
    <property type="entry name" value="Cytochrome P450"/>
    <property type="match status" value="1"/>
</dbReference>
<dbReference type="Gene3D" id="1.10.630.10">
    <property type="entry name" value="Cytochrome P450"/>
    <property type="match status" value="1"/>
</dbReference>
<feature type="binding site" description="axial binding residue" evidence="9">
    <location>
        <position position="453"/>
    </location>
    <ligand>
        <name>heme</name>
        <dbReference type="ChEBI" id="CHEBI:30413"/>
    </ligand>
    <ligandPart>
        <name>Fe</name>
        <dbReference type="ChEBI" id="CHEBI:18248"/>
    </ligandPart>
</feature>
<keyword evidence="4 9" id="KW-0349">Heme</keyword>
<feature type="signal peptide" evidence="10">
    <location>
        <begin position="1"/>
        <end position="23"/>
    </location>
</feature>
<evidence type="ECO:0000256" key="6">
    <source>
        <dbReference type="ARBA" id="ARBA00023002"/>
    </source>
</evidence>
<reference evidence="11" key="1">
    <citation type="journal article" date="2020" name="Mol. Plant Microbe Interact.">
        <title>Genome Sequence of the Biocontrol Agent Coniothyrium minitans strain Conio (IMI 134523).</title>
        <authorList>
            <person name="Patel D."/>
            <person name="Shittu T.A."/>
            <person name="Baroncelli R."/>
            <person name="Muthumeenakshi S."/>
            <person name="Osborne T.H."/>
            <person name="Janganan T.K."/>
            <person name="Sreenivasaprasad S."/>
        </authorList>
    </citation>
    <scope>NUCLEOTIDE SEQUENCE</scope>
    <source>
        <strain evidence="11">Conio</strain>
    </source>
</reference>
<keyword evidence="6" id="KW-0560">Oxidoreductase</keyword>
<organism evidence="11 12">
    <name type="scientific">Paraphaeosphaeria minitans</name>
    <dbReference type="NCBI Taxonomy" id="565426"/>
    <lineage>
        <taxon>Eukaryota</taxon>
        <taxon>Fungi</taxon>
        <taxon>Dikarya</taxon>
        <taxon>Ascomycota</taxon>
        <taxon>Pezizomycotina</taxon>
        <taxon>Dothideomycetes</taxon>
        <taxon>Pleosporomycetidae</taxon>
        <taxon>Pleosporales</taxon>
        <taxon>Massarineae</taxon>
        <taxon>Didymosphaeriaceae</taxon>
        <taxon>Paraphaeosphaeria</taxon>
    </lineage>
</organism>
<dbReference type="GO" id="GO:0016705">
    <property type="term" value="F:oxidoreductase activity, acting on paired donors, with incorporation or reduction of molecular oxygen"/>
    <property type="evidence" value="ECO:0007669"/>
    <property type="project" value="InterPro"/>
</dbReference>
<evidence type="ECO:0000256" key="2">
    <source>
        <dbReference type="ARBA" id="ARBA00004685"/>
    </source>
</evidence>
<dbReference type="GO" id="GO:0020037">
    <property type="term" value="F:heme binding"/>
    <property type="evidence" value="ECO:0007669"/>
    <property type="project" value="InterPro"/>
</dbReference>
<sequence length="528" mass="58949">MVLSAIVLVAIFSLAAFSVCTGAARPKKDAPKIWTTLPLVGIGNADYTWLWGKLRSFGPASQPFLVPMLDSGLTVVLPRTLIKAVYGLPERLVDVHGVQDQLMQLRWTFPDAYIRGERLQFNVVRNQLTQNIPRLTRGVAAEIRFGFLRSWGESTGWKEVRVWTSALRIVAGAANGAFCGPPLCRDVVFLDRMKDHAMTIFLGALLLNCLPRALHPILGPIFSCVSGFAARRATRRSLPVVTERLAKTAQWKANPDTDWTPPEDALQWVIDECYTSKDPEAQLLPTRVCQRLLFVNDISMLTTAYAAQNLLLDLFSTDPALRYAETLRQECETALRNAGGEWTHAAVQELRLVDSALRESMRMSPFGTLGLPREAIHPAGIQLGDTPVRLPSRTCMALPLEAIHYDETIYPHATRYDPFRFVTRQGVAEPRVKSTATLDDSFLAFGVPGKWACPGRFFALLELKIFVAELLLNYEVEYLKERPKPIYMMWSRYPPDVKIQVRRRGGCDPECVQGGVASTPMAGVLRGH</sequence>
<accession>A0A9P6KSJ0</accession>
<dbReference type="GO" id="GO:0004497">
    <property type="term" value="F:monooxygenase activity"/>
    <property type="evidence" value="ECO:0007669"/>
    <property type="project" value="UniProtKB-KW"/>
</dbReference>
<evidence type="ECO:0000256" key="9">
    <source>
        <dbReference type="PIRSR" id="PIRSR602403-1"/>
    </source>
</evidence>
<dbReference type="InterPro" id="IPR036396">
    <property type="entry name" value="Cyt_P450_sf"/>
</dbReference>
<dbReference type="CDD" id="cd11041">
    <property type="entry name" value="CYP503A1-like"/>
    <property type="match status" value="1"/>
</dbReference>
<dbReference type="OrthoDB" id="1844152at2759"/>
<evidence type="ECO:0000256" key="4">
    <source>
        <dbReference type="ARBA" id="ARBA00022617"/>
    </source>
</evidence>
<keyword evidence="8" id="KW-0503">Monooxygenase</keyword>
<keyword evidence="5 9" id="KW-0479">Metal-binding</keyword>
<dbReference type="EMBL" id="WJXW01000004">
    <property type="protein sequence ID" value="KAF9736931.1"/>
    <property type="molecule type" value="Genomic_DNA"/>
</dbReference>
<evidence type="ECO:0000256" key="3">
    <source>
        <dbReference type="ARBA" id="ARBA00010617"/>
    </source>
</evidence>
<evidence type="ECO:0000313" key="11">
    <source>
        <dbReference type="EMBL" id="KAF9736931.1"/>
    </source>
</evidence>
<comment type="pathway">
    <text evidence="2">Mycotoxin biosynthesis.</text>
</comment>
<name>A0A9P6KSJ0_9PLEO</name>
<protein>
    <submittedName>
        <fullName evidence="11">Cytochrome p450</fullName>
    </submittedName>
</protein>
<comment type="cofactor">
    <cofactor evidence="1 9">
        <name>heme</name>
        <dbReference type="ChEBI" id="CHEBI:30413"/>
    </cofactor>
</comment>
<dbReference type="PRINTS" id="PR00465">
    <property type="entry name" value="EP450IV"/>
</dbReference>
<evidence type="ECO:0000256" key="10">
    <source>
        <dbReference type="SAM" id="SignalP"/>
    </source>
</evidence>
<evidence type="ECO:0000256" key="5">
    <source>
        <dbReference type="ARBA" id="ARBA00022723"/>
    </source>
</evidence>
<comment type="caution">
    <text evidence="11">The sequence shown here is derived from an EMBL/GenBank/DDBJ whole genome shotgun (WGS) entry which is preliminary data.</text>
</comment>
<gene>
    <name evidence="11" type="ORF">PMIN01_04710</name>
</gene>
<keyword evidence="12" id="KW-1185">Reference proteome</keyword>
<comment type="similarity">
    <text evidence="3">Belongs to the cytochrome P450 family.</text>
</comment>
<dbReference type="InterPro" id="IPR002403">
    <property type="entry name" value="Cyt_P450_E_grp-IV"/>
</dbReference>
<dbReference type="Pfam" id="PF00067">
    <property type="entry name" value="p450"/>
    <property type="match status" value="1"/>
</dbReference>
<evidence type="ECO:0000256" key="8">
    <source>
        <dbReference type="ARBA" id="ARBA00023033"/>
    </source>
</evidence>
<feature type="chain" id="PRO_5040453246" evidence="10">
    <location>
        <begin position="24"/>
        <end position="528"/>
    </location>
</feature>
<proteinExistence type="inferred from homology"/>
<dbReference type="AlphaFoldDB" id="A0A9P6KSJ0"/>